<evidence type="ECO:0000313" key="2">
    <source>
        <dbReference type="EMBL" id="AEG43362.1"/>
    </source>
</evidence>
<dbReference type="Proteomes" id="UP000009236">
    <property type="component" value="Chromosome"/>
</dbReference>
<sequence>MHTMQNPSTSETEVVDLAEVADDIYEYELETARRAAGAAGEKPTPSTLTFDPHLSEFTD</sequence>
<name>F6FUV1_ISOV2</name>
<accession>F6FUV1</accession>
<dbReference type="HOGENOM" id="CLU_2954328_0_0_11"/>
<feature type="region of interest" description="Disordered" evidence="1">
    <location>
        <begin position="35"/>
        <end position="59"/>
    </location>
</feature>
<dbReference type="STRING" id="743718.Isova_0572"/>
<evidence type="ECO:0000256" key="1">
    <source>
        <dbReference type="SAM" id="MobiDB-lite"/>
    </source>
</evidence>
<evidence type="ECO:0000313" key="3">
    <source>
        <dbReference type="Proteomes" id="UP000009236"/>
    </source>
</evidence>
<dbReference type="AlphaFoldDB" id="F6FUV1"/>
<dbReference type="RefSeq" id="WP_013837756.1">
    <property type="nucleotide sequence ID" value="NC_015588.1"/>
</dbReference>
<dbReference type="KEGG" id="iva:Isova_0572"/>
<keyword evidence="3" id="KW-1185">Reference proteome</keyword>
<gene>
    <name evidence="2" type="ordered locus">Isova_0572</name>
</gene>
<reference evidence="2 3" key="1">
    <citation type="submission" date="2011-05" db="EMBL/GenBank/DDBJ databases">
        <title>Complete sequence of Isoptericola variabilis 225.</title>
        <authorList>
            <consortium name="US DOE Joint Genome Institute"/>
            <person name="Lucas S."/>
            <person name="Han J."/>
            <person name="Lapidus A."/>
            <person name="Cheng J.-F."/>
            <person name="Goodwin L."/>
            <person name="Pitluck S."/>
            <person name="Peters L."/>
            <person name="Mikhailova N."/>
            <person name="Zeytun A."/>
            <person name="Han C."/>
            <person name="Tapia R."/>
            <person name="Land M."/>
            <person name="Hauser L."/>
            <person name="Kyrpides N."/>
            <person name="Ivanova N."/>
            <person name="Pagani I."/>
            <person name="Siebers A."/>
            <person name="Allgaier M."/>
            <person name="Thelen M."/>
            <person name="Hugenholtz P."/>
            <person name="Gladden J."/>
            <person name="Woyke T."/>
        </authorList>
    </citation>
    <scope>NUCLEOTIDE SEQUENCE [LARGE SCALE GENOMIC DNA]</scope>
    <source>
        <strain evidence="3">225</strain>
    </source>
</reference>
<proteinExistence type="predicted"/>
<dbReference type="EMBL" id="CP002810">
    <property type="protein sequence ID" value="AEG43362.1"/>
    <property type="molecule type" value="Genomic_DNA"/>
</dbReference>
<protein>
    <submittedName>
        <fullName evidence="2">Uncharacterized protein</fullName>
    </submittedName>
</protein>
<organism evidence="3">
    <name type="scientific">Isoptericola variabilis (strain 225)</name>
    <dbReference type="NCBI Taxonomy" id="743718"/>
    <lineage>
        <taxon>Bacteria</taxon>
        <taxon>Bacillati</taxon>
        <taxon>Actinomycetota</taxon>
        <taxon>Actinomycetes</taxon>
        <taxon>Micrococcales</taxon>
        <taxon>Promicromonosporaceae</taxon>
        <taxon>Isoptericola</taxon>
    </lineage>
</organism>